<keyword evidence="1" id="KW-1133">Transmembrane helix</keyword>
<gene>
    <name evidence="2" type="ORF">D8674_018238</name>
</gene>
<evidence type="ECO:0000313" key="3">
    <source>
        <dbReference type="Proteomes" id="UP000327157"/>
    </source>
</evidence>
<dbReference type="OrthoDB" id="748084at2759"/>
<reference evidence="2 3" key="3">
    <citation type="submission" date="2019-11" db="EMBL/GenBank/DDBJ databases">
        <title>A de novo genome assembly of a pear dwarfing rootstock.</title>
        <authorList>
            <person name="Wang F."/>
            <person name="Wang J."/>
            <person name="Li S."/>
            <person name="Zhang Y."/>
            <person name="Fang M."/>
            <person name="Ma L."/>
            <person name="Zhao Y."/>
            <person name="Jiang S."/>
        </authorList>
    </citation>
    <scope>NUCLEOTIDE SEQUENCE [LARGE SCALE GENOMIC DNA]</scope>
    <source>
        <strain evidence="2">S2</strain>
        <tissue evidence="2">Leaf</tissue>
    </source>
</reference>
<dbReference type="AlphaFoldDB" id="A0A5N5G483"/>
<feature type="transmembrane region" description="Helical" evidence="1">
    <location>
        <begin position="127"/>
        <end position="146"/>
    </location>
</feature>
<feature type="transmembrane region" description="Helical" evidence="1">
    <location>
        <begin position="70"/>
        <end position="91"/>
    </location>
</feature>
<keyword evidence="1" id="KW-0472">Membrane</keyword>
<dbReference type="EMBL" id="SMOL01000487">
    <property type="protein sequence ID" value="KAB2610206.1"/>
    <property type="molecule type" value="Genomic_DNA"/>
</dbReference>
<evidence type="ECO:0000256" key="1">
    <source>
        <dbReference type="SAM" id="Phobius"/>
    </source>
</evidence>
<protein>
    <submittedName>
        <fullName evidence="2">Uncharacterized protein</fullName>
    </submittedName>
</protein>
<sequence length="248" mass="28517">MASATKLLSPFRKSLSSLISSRSSISPSRQFYYAKFEPVQRIRASTFHRSLNLQNNSLQKIWFSGSKLRYGSILGVTVLFWSVSFLPNAAYAMEGQDMLVNDHNLEASGALDVEEDRREFRKFMRKLWLPFFFCITVLACWDHHITPLGLKLALFLLSTKPNPLSVYVFVEELCHRLKRKDPYLHNKPLYARKVEVEDFNLLCLAKVEVQDQKFTLVGILGGWWSVPTLDAIKDHLVCSHKAVTKAYI</sequence>
<keyword evidence="1" id="KW-0812">Transmembrane</keyword>
<dbReference type="Proteomes" id="UP000327157">
    <property type="component" value="Chromosome 17"/>
</dbReference>
<keyword evidence="3" id="KW-1185">Reference proteome</keyword>
<comment type="caution">
    <text evidence="2">The sequence shown here is derived from an EMBL/GenBank/DDBJ whole genome shotgun (WGS) entry which is preliminary data.</text>
</comment>
<name>A0A5N5G483_9ROSA</name>
<evidence type="ECO:0000313" key="2">
    <source>
        <dbReference type="EMBL" id="KAB2610206.1"/>
    </source>
</evidence>
<organism evidence="2 3">
    <name type="scientific">Pyrus ussuriensis x Pyrus communis</name>
    <dbReference type="NCBI Taxonomy" id="2448454"/>
    <lineage>
        <taxon>Eukaryota</taxon>
        <taxon>Viridiplantae</taxon>
        <taxon>Streptophyta</taxon>
        <taxon>Embryophyta</taxon>
        <taxon>Tracheophyta</taxon>
        <taxon>Spermatophyta</taxon>
        <taxon>Magnoliopsida</taxon>
        <taxon>eudicotyledons</taxon>
        <taxon>Gunneridae</taxon>
        <taxon>Pentapetalae</taxon>
        <taxon>rosids</taxon>
        <taxon>fabids</taxon>
        <taxon>Rosales</taxon>
        <taxon>Rosaceae</taxon>
        <taxon>Amygdaloideae</taxon>
        <taxon>Maleae</taxon>
        <taxon>Pyrus</taxon>
    </lineage>
</organism>
<reference evidence="2 3" key="1">
    <citation type="submission" date="2019-09" db="EMBL/GenBank/DDBJ databases">
        <authorList>
            <person name="Ou C."/>
        </authorList>
    </citation>
    <scope>NUCLEOTIDE SEQUENCE [LARGE SCALE GENOMIC DNA]</scope>
    <source>
        <strain evidence="2">S2</strain>
        <tissue evidence="2">Leaf</tissue>
    </source>
</reference>
<reference evidence="3" key="2">
    <citation type="submission" date="2019-10" db="EMBL/GenBank/DDBJ databases">
        <title>A de novo genome assembly of a pear dwarfing rootstock.</title>
        <authorList>
            <person name="Wang F."/>
            <person name="Wang J."/>
            <person name="Li S."/>
            <person name="Zhang Y."/>
            <person name="Fang M."/>
            <person name="Ma L."/>
            <person name="Zhao Y."/>
            <person name="Jiang S."/>
        </authorList>
    </citation>
    <scope>NUCLEOTIDE SEQUENCE [LARGE SCALE GENOMIC DNA]</scope>
</reference>
<proteinExistence type="predicted"/>
<accession>A0A5N5G483</accession>